<name>A0AAV5SWT1_9BILA</name>
<reference evidence="1" key="1">
    <citation type="submission" date="2023-10" db="EMBL/GenBank/DDBJ databases">
        <title>Genome assembly of Pristionchus species.</title>
        <authorList>
            <person name="Yoshida K."/>
            <person name="Sommer R.J."/>
        </authorList>
    </citation>
    <scope>NUCLEOTIDE SEQUENCE</scope>
    <source>
        <strain evidence="1">RS0144</strain>
    </source>
</reference>
<proteinExistence type="predicted"/>
<sequence length="269" mass="29179">GALAEATATGVETEIHGEYRPNGNLAAIHNAIDNPSGGAIFDAIIGPVFDGFTGYSTGEFIAEPSGELTADATQPPSHPPNDFNNAPLPRLIAERENFVAIIEESIFGDTPTTSGQICSANLQYTKLDAQINALEGSAAPITKGTRQIPSSGMKTMPAQRATVATTGNDKTEMKSVKSQAEPLVLPSRSHLLSALKNASLLRKNEDWRGVFIRKSQTVEEREMSKKLRASLKGMRESDANCPFVYYRDNLWHKEDIRTGKRTRLPPQGN</sequence>
<comment type="caution">
    <text evidence="1">The sequence shown here is derived from an EMBL/GenBank/DDBJ whole genome shotgun (WGS) entry which is preliminary data.</text>
</comment>
<keyword evidence="2" id="KW-1185">Reference proteome</keyword>
<dbReference type="Proteomes" id="UP001432027">
    <property type="component" value="Unassembled WGS sequence"/>
</dbReference>
<evidence type="ECO:0000313" key="2">
    <source>
        <dbReference type="Proteomes" id="UP001432027"/>
    </source>
</evidence>
<dbReference type="EMBL" id="BTSX01000002">
    <property type="protein sequence ID" value="GMS86822.1"/>
    <property type="molecule type" value="Genomic_DNA"/>
</dbReference>
<protein>
    <submittedName>
        <fullName evidence="1">Uncharacterized protein</fullName>
    </submittedName>
</protein>
<gene>
    <name evidence="1" type="ORF">PENTCL1PPCAC_8997</name>
</gene>
<evidence type="ECO:0000313" key="1">
    <source>
        <dbReference type="EMBL" id="GMS86822.1"/>
    </source>
</evidence>
<organism evidence="1 2">
    <name type="scientific">Pristionchus entomophagus</name>
    <dbReference type="NCBI Taxonomy" id="358040"/>
    <lineage>
        <taxon>Eukaryota</taxon>
        <taxon>Metazoa</taxon>
        <taxon>Ecdysozoa</taxon>
        <taxon>Nematoda</taxon>
        <taxon>Chromadorea</taxon>
        <taxon>Rhabditida</taxon>
        <taxon>Rhabditina</taxon>
        <taxon>Diplogasteromorpha</taxon>
        <taxon>Diplogasteroidea</taxon>
        <taxon>Neodiplogasteridae</taxon>
        <taxon>Pristionchus</taxon>
    </lineage>
</organism>
<accession>A0AAV5SWT1</accession>
<dbReference type="AlphaFoldDB" id="A0AAV5SWT1"/>
<feature type="non-terminal residue" evidence="1">
    <location>
        <position position="1"/>
    </location>
</feature>